<feature type="chain" id="PRO_5045430578" evidence="1">
    <location>
        <begin position="30"/>
        <end position="247"/>
    </location>
</feature>
<dbReference type="InterPro" id="IPR027056">
    <property type="entry name" value="Gluconate_2DH_su3"/>
</dbReference>
<dbReference type="Proteomes" id="UP000198841">
    <property type="component" value="Unassembled WGS sequence"/>
</dbReference>
<accession>A0A1I3V6X5</accession>
<organism evidence="2 3">
    <name type="scientific">Candidatus Pantoea symbiotica</name>
    <dbReference type="NCBI Taxonomy" id="1884370"/>
    <lineage>
        <taxon>Bacteria</taxon>
        <taxon>Pseudomonadati</taxon>
        <taxon>Pseudomonadota</taxon>
        <taxon>Gammaproteobacteria</taxon>
        <taxon>Enterobacterales</taxon>
        <taxon>Erwiniaceae</taxon>
        <taxon>Pantoea</taxon>
    </lineage>
</organism>
<keyword evidence="1" id="KW-0732">Signal</keyword>
<sequence length="247" mass="27225">MSDQKKGLSRRRFLGAGSLIALSSPLATAATISGGTGTPWTADEASPPPKIDPQQWEFFTPKERVIVDALVETLIPADELSPSGKEAGCTLFIDRQMAGRFGQGSRLYMNGPYGASPLASQGRQSPLTPAEEFRRGLTAFNNFCIKEYKKAFNELTEDAREAALHLLEAGKIVLLGEVSSKDFFKTLLARTMEGFFADPVYGGNRNMVGWKMIGYPGAKYDYLDWIERHNETYPHPPVSIYGYTPES</sequence>
<dbReference type="RefSeq" id="WP_091003515.1">
    <property type="nucleotide sequence ID" value="NZ_FOSD01000003.1"/>
</dbReference>
<evidence type="ECO:0000256" key="1">
    <source>
        <dbReference type="SAM" id="SignalP"/>
    </source>
</evidence>
<protein>
    <submittedName>
        <fullName evidence="2">Gluconate 2-dehydrogenase gamma chain</fullName>
    </submittedName>
</protein>
<name>A0A1I3V6X5_9GAMM</name>
<reference evidence="2 3" key="1">
    <citation type="submission" date="2016-10" db="EMBL/GenBank/DDBJ databases">
        <authorList>
            <person name="Varghese N."/>
            <person name="Submissions S."/>
        </authorList>
    </citation>
    <scope>NUCLEOTIDE SEQUENCE [LARGE SCALE GENOMIC DNA]</scope>
    <source>
        <strain evidence="2 3">YR512</strain>
    </source>
</reference>
<keyword evidence="3" id="KW-1185">Reference proteome</keyword>
<dbReference type="PROSITE" id="PS51318">
    <property type="entry name" value="TAT"/>
    <property type="match status" value="1"/>
</dbReference>
<dbReference type="Pfam" id="PF13618">
    <property type="entry name" value="Gluconate_2-dh3"/>
    <property type="match status" value="1"/>
</dbReference>
<dbReference type="InterPro" id="IPR006311">
    <property type="entry name" value="TAT_signal"/>
</dbReference>
<proteinExistence type="predicted"/>
<dbReference type="EMBL" id="FOSD01000003">
    <property type="protein sequence ID" value="SFJ90912.1"/>
    <property type="molecule type" value="Genomic_DNA"/>
</dbReference>
<feature type="signal peptide" evidence="1">
    <location>
        <begin position="1"/>
        <end position="29"/>
    </location>
</feature>
<comment type="caution">
    <text evidence="2">The sequence shown here is derived from an EMBL/GenBank/DDBJ whole genome shotgun (WGS) entry which is preliminary data.</text>
</comment>
<evidence type="ECO:0000313" key="2">
    <source>
        <dbReference type="EMBL" id="SFJ90912.1"/>
    </source>
</evidence>
<gene>
    <name evidence="2" type="ORF">SAMN05518863_103285</name>
</gene>
<evidence type="ECO:0000313" key="3">
    <source>
        <dbReference type="Proteomes" id="UP000198841"/>
    </source>
</evidence>